<organism evidence="3 4">
    <name type="scientific">Botrytis fragariae</name>
    <dbReference type="NCBI Taxonomy" id="1964551"/>
    <lineage>
        <taxon>Eukaryota</taxon>
        <taxon>Fungi</taxon>
        <taxon>Dikarya</taxon>
        <taxon>Ascomycota</taxon>
        <taxon>Pezizomycotina</taxon>
        <taxon>Leotiomycetes</taxon>
        <taxon>Helotiales</taxon>
        <taxon>Sclerotiniaceae</taxon>
        <taxon>Botrytis</taxon>
    </lineage>
</organism>
<comment type="caution">
    <text evidence="3">The sequence shown here is derived from an EMBL/GenBank/DDBJ whole genome shotgun (WGS) entry which is preliminary data.</text>
</comment>
<evidence type="ECO:0000313" key="4">
    <source>
        <dbReference type="Proteomes" id="UP000531561"/>
    </source>
</evidence>
<dbReference type="AlphaFoldDB" id="A0A8H6AKJ1"/>
<dbReference type="GeneID" id="59265703"/>
<feature type="region of interest" description="Disordered" evidence="1">
    <location>
        <begin position="241"/>
        <end position="308"/>
    </location>
</feature>
<name>A0A8H6AKJ1_9HELO</name>
<dbReference type="Proteomes" id="UP000531561">
    <property type="component" value="Unassembled WGS sequence"/>
</dbReference>
<accession>A0A8H6AKJ1</accession>
<proteinExistence type="predicted"/>
<feature type="compositionally biased region" description="Basic and acidic residues" evidence="1">
    <location>
        <begin position="378"/>
        <end position="398"/>
    </location>
</feature>
<gene>
    <name evidence="3" type="ORF">Bfra_011685</name>
    <name evidence="2" type="ORF">Bfra_012103</name>
</gene>
<dbReference type="RefSeq" id="XP_037188091.1">
    <property type="nucleotide sequence ID" value="XM_037342011.1"/>
</dbReference>
<dbReference type="EMBL" id="JABFCT010000018">
    <property type="protein sequence ID" value="KAF5869142.1"/>
    <property type="molecule type" value="Genomic_DNA"/>
</dbReference>
<evidence type="ECO:0000313" key="2">
    <source>
        <dbReference type="EMBL" id="KAF5868772.1"/>
    </source>
</evidence>
<feature type="compositionally biased region" description="Basic and acidic residues" evidence="1">
    <location>
        <begin position="261"/>
        <end position="272"/>
    </location>
</feature>
<reference evidence="3 4" key="1">
    <citation type="journal article" date="2020" name="Phytopathology">
        <title>A high-quality genome resource of Botrytis fragariae, a new and rapidly spreading fungal pathogen causing strawberry gray mold in the U.S.A.</title>
        <authorList>
            <person name="Wu Y."/>
            <person name="Saski C.A."/>
            <person name="Schnabel G."/>
            <person name="Xiao S."/>
            <person name="Hu M."/>
        </authorList>
    </citation>
    <scope>NUCLEOTIDE SEQUENCE [LARGE SCALE GENOMIC DNA]</scope>
    <source>
        <strain evidence="3 4">BVB16</strain>
    </source>
</reference>
<sequence>MPRFSAASVRRNGILPQTPIRRGQFGQRSPSTYTTTIGRSPVALISSTAVSGYRKRTIMDFKAIFDTVEGCLAWRFKDSYDSSMFMHFWIHMQNQLKCVREQDDSRNWKALPPTLRQHIRDDALNEFPNLNDFENLWLVDAVCTAIMQNRQSNEKRLAILKERRHRNQGSMSFSRRAPEQNRGLIPGFKGQRHRGIRRNVTHSAEAELSPLFDADDMNIQGSSMIPSPVRAVPTLSRTLLSQPQPIHDLEGSSLETEDPSDIERQESIDGRESIGGQFSIDGQDSIDGQESIGGQDSIDEEPLENGGKCTQRGCNNLRLKRAGRGWRMMCSRCCDAIEESYDALELSLPRALDRNSRGRSSTQKNKEIQKDALTIPDIKQRRSDRVGIRERNRADARSRNLMMEASQSQR</sequence>
<feature type="region of interest" description="Disordered" evidence="1">
    <location>
        <begin position="353"/>
        <end position="410"/>
    </location>
</feature>
<protein>
    <submittedName>
        <fullName evidence="3">Uncharacterized protein</fullName>
    </submittedName>
</protein>
<dbReference type="EMBL" id="JABFCT010000020">
    <property type="protein sequence ID" value="KAF5868772.1"/>
    <property type="molecule type" value="Genomic_DNA"/>
</dbReference>
<feature type="region of interest" description="Disordered" evidence="1">
    <location>
        <begin position="168"/>
        <end position="194"/>
    </location>
</feature>
<evidence type="ECO:0000313" key="3">
    <source>
        <dbReference type="EMBL" id="KAF5869142.1"/>
    </source>
</evidence>
<feature type="compositionally biased region" description="Polar residues" evidence="1">
    <location>
        <begin position="280"/>
        <end position="294"/>
    </location>
</feature>
<evidence type="ECO:0000256" key="1">
    <source>
        <dbReference type="SAM" id="MobiDB-lite"/>
    </source>
</evidence>
<keyword evidence="4" id="KW-1185">Reference proteome</keyword>
<dbReference type="OrthoDB" id="3573129at2759"/>